<gene>
    <name evidence="8" type="primary">LOC104609875</name>
</gene>
<dbReference type="InterPro" id="IPR006501">
    <property type="entry name" value="Pectinesterase_inhib_dom"/>
</dbReference>
<feature type="signal peptide" evidence="5">
    <location>
        <begin position="1"/>
        <end position="26"/>
    </location>
</feature>
<dbReference type="FunCoup" id="A0A1U8BE17">
    <property type="interactions" value="133"/>
</dbReference>
<dbReference type="Proteomes" id="UP000189703">
    <property type="component" value="Unplaced"/>
</dbReference>
<reference evidence="8" key="1">
    <citation type="submission" date="2025-08" db="UniProtKB">
        <authorList>
            <consortium name="RefSeq"/>
        </authorList>
    </citation>
    <scope>IDENTIFICATION</scope>
</reference>
<dbReference type="RefSeq" id="XP_010274597.1">
    <property type="nucleotide sequence ID" value="XM_010276295.2"/>
</dbReference>
<evidence type="ECO:0000256" key="2">
    <source>
        <dbReference type="ARBA" id="ARBA00023157"/>
    </source>
</evidence>
<accession>A0A1U8BE17</accession>
<dbReference type="CDD" id="cd15795">
    <property type="entry name" value="PMEI-Pla_a_1_like"/>
    <property type="match status" value="1"/>
</dbReference>
<dbReference type="GeneID" id="104609875"/>
<dbReference type="GO" id="GO:0004857">
    <property type="term" value="F:enzyme inhibitor activity"/>
    <property type="evidence" value="ECO:0000318"/>
    <property type="project" value="GO_Central"/>
</dbReference>
<dbReference type="InParanoid" id="A0A1U8BE17"/>
<dbReference type="GO" id="GO:0005576">
    <property type="term" value="C:extracellular region"/>
    <property type="evidence" value="ECO:0007669"/>
    <property type="project" value="UniProtKB-ARBA"/>
</dbReference>
<keyword evidence="2" id="KW-1015">Disulfide bond</keyword>
<dbReference type="AlphaFoldDB" id="A0A1U8BE17"/>
<dbReference type="OrthoDB" id="1915198at2759"/>
<evidence type="ECO:0000256" key="4">
    <source>
        <dbReference type="ARBA" id="ARBA00074213"/>
    </source>
</evidence>
<dbReference type="SMART" id="SM00856">
    <property type="entry name" value="PMEI"/>
    <property type="match status" value="1"/>
</dbReference>
<evidence type="ECO:0000256" key="3">
    <source>
        <dbReference type="ARBA" id="ARBA00038471"/>
    </source>
</evidence>
<keyword evidence="7" id="KW-1185">Reference proteome</keyword>
<dbReference type="eggNOG" id="ENOG502RZK0">
    <property type="taxonomic scope" value="Eukaryota"/>
</dbReference>
<dbReference type="Gene3D" id="1.20.140.40">
    <property type="entry name" value="Invertase/pectin methylesterase inhibitor family protein"/>
    <property type="match status" value="1"/>
</dbReference>
<protein>
    <recommendedName>
        <fullName evidence="4">Putative invertase inhibitor</fullName>
    </recommendedName>
</protein>
<evidence type="ECO:0000256" key="5">
    <source>
        <dbReference type="SAM" id="SignalP"/>
    </source>
</evidence>
<dbReference type="GO" id="GO:0009505">
    <property type="term" value="C:plant-type cell wall"/>
    <property type="evidence" value="ECO:0000318"/>
    <property type="project" value="GO_Central"/>
</dbReference>
<dbReference type="InterPro" id="IPR034088">
    <property type="entry name" value="Pla_a_1-like"/>
</dbReference>
<name>A0A1U8BE17_NELNU</name>
<dbReference type="KEGG" id="nnu:104609875"/>
<evidence type="ECO:0000313" key="8">
    <source>
        <dbReference type="RefSeq" id="XP_010274597.1"/>
    </source>
</evidence>
<dbReference type="FunFam" id="1.20.140.40:FF:000002">
    <property type="entry name" value="Putative invertase inhibitor"/>
    <property type="match status" value="1"/>
</dbReference>
<dbReference type="SUPFAM" id="SSF101148">
    <property type="entry name" value="Plant invertase/pectin methylesterase inhibitor"/>
    <property type="match status" value="1"/>
</dbReference>
<sequence>MTPPFAIFVLFSLSFFLCCCFNGAIAADLIQETCKKSAQKDPNINYKFCVTSLEAVPKSHNAMSLKSLARISIKLAKTNATRTRSYVKKLSKSKTLNPRDKPPLTDCLELYSDAVDSLKAAVKAFKSKDYSKANVEVSSAMDAPSTCEEGFQETKGGVSPLTKRNKDMFQLCAIALSIINMVSKELTLKEEL</sequence>
<dbReference type="PANTHER" id="PTHR35357">
    <property type="entry name" value="OS02G0537100 PROTEIN"/>
    <property type="match status" value="1"/>
</dbReference>
<evidence type="ECO:0000256" key="1">
    <source>
        <dbReference type="ARBA" id="ARBA00022729"/>
    </source>
</evidence>
<evidence type="ECO:0000313" key="7">
    <source>
        <dbReference type="Proteomes" id="UP000189703"/>
    </source>
</evidence>
<comment type="similarity">
    <text evidence="3">Belongs to the PMEI family.</text>
</comment>
<proteinExistence type="inferred from homology"/>
<organism evidence="7 8">
    <name type="scientific">Nelumbo nucifera</name>
    <name type="common">Sacred lotus</name>
    <dbReference type="NCBI Taxonomy" id="4432"/>
    <lineage>
        <taxon>Eukaryota</taxon>
        <taxon>Viridiplantae</taxon>
        <taxon>Streptophyta</taxon>
        <taxon>Embryophyta</taxon>
        <taxon>Tracheophyta</taxon>
        <taxon>Spermatophyta</taxon>
        <taxon>Magnoliopsida</taxon>
        <taxon>Proteales</taxon>
        <taxon>Nelumbonaceae</taxon>
        <taxon>Nelumbo</taxon>
    </lineage>
</organism>
<dbReference type="OMA" id="YKFCVAS"/>
<dbReference type="Pfam" id="PF04043">
    <property type="entry name" value="PMEI"/>
    <property type="match status" value="1"/>
</dbReference>
<feature type="chain" id="PRO_5010567786" description="Putative invertase inhibitor" evidence="5">
    <location>
        <begin position="27"/>
        <end position="192"/>
    </location>
</feature>
<feature type="domain" description="Pectinesterase inhibitor" evidence="6">
    <location>
        <begin position="25"/>
        <end position="178"/>
    </location>
</feature>
<keyword evidence="1 5" id="KW-0732">Signal</keyword>
<dbReference type="NCBIfam" id="TIGR01614">
    <property type="entry name" value="PME_inhib"/>
    <property type="match status" value="1"/>
</dbReference>
<dbReference type="GO" id="GO:0009827">
    <property type="term" value="P:plant-type cell wall modification"/>
    <property type="evidence" value="ECO:0000318"/>
    <property type="project" value="GO_Central"/>
</dbReference>
<evidence type="ECO:0000259" key="6">
    <source>
        <dbReference type="SMART" id="SM00856"/>
    </source>
</evidence>
<dbReference type="InterPro" id="IPR035513">
    <property type="entry name" value="Invertase/methylesterase_inhib"/>
</dbReference>
<dbReference type="PANTHER" id="PTHR35357:SF17">
    <property type="entry name" value="PECTINESTERASE INHIBITOR 12"/>
    <property type="match status" value="1"/>
</dbReference>